<dbReference type="CDD" id="cd04179">
    <property type="entry name" value="DPM_DPG-synthase_like"/>
    <property type="match status" value="1"/>
</dbReference>
<dbReference type="PANTHER" id="PTHR10859">
    <property type="entry name" value="GLYCOSYL TRANSFERASE"/>
    <property type="match status" value="1"/>
</dbReference>
<proteinExistence type="predicted"/>
<dbReference type="SUPFAM" id="SSF53448">
    <property type="entry name" value="Nucleotide-diphospho-sugar transferases"/>
    <property type="match status" value="1"/>
</dbReference>
<protein>
    <submittedName>
        <fullName evidence="2">Glycosyltransferase family 2 protein</fullName>
    </submittedName>
</protein>
<feature type="domain" description="Glycosyltransferase 2-like" evidence="1">
    <location>
        <begin position="8"/>
        <end position="159"/>
    </location>
</feature>
<name>A0A7H0GM12_9BURK</name>
<dbReference type="Pfam" id="PF00535">
    <property type="entry name" value="Glycos_transf_2"/>
    <property type="match status" value="1"/>
</dbReference>
<evidence type="ECO:0000259" key="1">
    <source>
        <dbReference type="Pfam" id="PF00535"/>
    </source>
</evidence>
<keyword evidence="3" id="KW-1185">Reference proteome</keyword>
<organism evidence="2 3">
    <name type="scientific">Diaphorobacter aerolatus</name>
    <dbReference type="NCBI Taxonomy" id="1288495"/>
    <lineage>
        <taxon>Bacteria</taxon>
        <taxon>Pseudomonadati</taxon>
        <taxon>Pseudomonadota</taxon>
        <taxon>Betaproteobacteria</taxon>
        <taxon>Burkholderiales</taxon>
        <taxon>Comamonadaceae</taxon>
        <taxon>Diaphorobacter</taxon>
    </lineage>
</organism>
<reference evidence="2 3" key="1">
    <citation type="submission" date="2020-08" db="EMBL/GenBank/DDBJ databases">
        <title>Genome sequence of Diaphorobacter aerolatus KACC 16536T.</title>
        <authorList>
            <person name="Hyun D.-W."/>
            <person name="Bae J.-W."/>
        </authorList>
    </citation>
    <scope>NUCLEOTIDE SEQUENCE [LARGE SCALE GENOMIC DNA]</scope>
    <source>
        <strain evidence="2 3">KACC 16536</strain>
    </source>
</reference>
<gene>
    <name evidence="2" type="ORF">H9K75_04510</name>
</gene>
<evidence type="ECO:0000313" key="3">
    <source>
        <dbReference type="Proteomes" id="UP000516028"/>
    </source>
</evidence>
<keyword evidence="2" id="KW-0808">Transferase</keyword>
<dbReference type="KEGG" id="daer:H9K75_04510"/>
<dbReference type="PANTHER" id="PTHR10859:SF91">
    <property type="entry name" value="DOLICHYL-PHOSPHATE BETA-GLUCOSYLTRANSFERASE"/>
    <property type="match status" value="1"/>
</dbReference>
<dbReference type="Proteomes" id="UP000516028">
    <property type="component" value="Chromosome"/>
</dbReference>
<accession>A0A7H0GM12</accession>
<dbReference type="AlphaFoldDB" id="A0A7H0GM12"/>
<sequence length="254" mass="28018">MAHSIITIIPVYNHPDTMDDMLRGVLASGQDCIVVDDGSDADCARVLCELAARHAPRVELLRLAVNEGKGGAMMAGMRRAQQRGFTHAVQIDADGQHATADIPVFAAASRKHPDALICGAPIYDESVPKVRLYGRYATHVWVWINTLSLDITDSMCGFRVYPLAATMRVVDGASIGKRMEFDAEIVVRLHWQGVPFVTQYTRVTYPQDGLSHFRVLRDNVLISKMHARLFAGMLLRSPVLLARKILGRRNGVAA</sequence>
<dbReference type="GO" id="GO:0006487">
    <property type="term" value="P:protein N-linked glycosylation"/>
    <property type="evidence" value="ECO:0007669"/>
    <property type="project" value="TreeGrafter"/>
</dbReference>
<dbReference type="Gene3D" id="3.90.550.10">
    <property type="entry name" value="Spore Coat Polysaccharide Biosynthesis Protein SpsA, Chain A"/>
    <property type="match status" value="1"/>
</dbReference>
<dbReference type="InterPro" id="IPR029044">
    <property type="entry name" value="Nucleotide-diphossugar_trans"/>
</dbReference>
<dbReference type="InterPro" id="IPR001173">
    <property type="entry name" value="Glyco_trans_2-like"/>
</dbReference>
<dbReference type="RefSeq" id="WP_187724920.1">
    <property type="nucleotide sequence ID" value="NZ_CP060783.1"/>
</dbReference>
<dbReference type="EMBL" id="CP060783">
    <property type="protein sequence ID" value="QNP49328.1"/>
    <property type="molecule type" value="Genomic_DNA"/>
</dbReference>
<evidence type="ECO:0000313" key="2">
    <source>
        <dbReference type="EMBL" id="QNP49328.1"/>
    </source>
</evidence>
<dbReference type="GO" id="GO:0016740">
    <property type="term" value="F:transferase activity"/>
    <property type="evidence" value="ECO:0007669"/>
    <property type="project" value="UniProtKB-KW"/>
</dbReference>